<gene>
    <name evidence="1" type="ORF">A9F13_07g01254</name>
</gene>
<organism evidence="1 2">
    <name type="scientific">Clavispora lusitaniae</name>
    <name type="common">Candida lusitaniae</name>
    <dbReference type="NCBI Taxonomy" id="36911"/>
    <lineage>
        <taxon>Eukaryota</taxon>
        <taxon>Fungi</taxon>
        <taxon>Dikarya</taxon>
        <taxon>Ascomycota</taxon>
        <taxon>Saccharomycotina</taxon>
        <taxon>Pichiomycetes</taxon>
        <taxon>Metschnikowiaceae</taxon>
        <taxon>Clavispora</taxon>
    </lineage>
</organism>
<dbReference type="Proteomes" id="UP000195602">
    <property type="component" value="Unassembled WGS sequence"/>
</dbReference>
<evidence type="ECO:0000313" key="2">
    <source>
        <dbReference type="Proteomes" id="UP000195602"/>
    </source>
</evidence>
<comment type="caution">
    <text evidence="1">The sequence shown here is derived from an EMBL/GenBank/DDBJ whole genome shotgun (WGS) entry which is preliminary data.</text>
</comment>
<dbReference type="AlphaFoldDB" id="A0AA91Q0C6"/>
<protein>
    <submittedName>
        <fullName evidence="1">Uncharacterized protein</fullName>
    </submittedName>
</protein>
<sequence>MACAPDNMYMEWEAAFFSAPLLEPLDNALDLEISLELEEKKGSTTVGVINTSPNQCANYPPYVSNDNWVDNGINICSSNGSEETLGGHTDKRSNDCSSRTSSICQASAGCVNKCTGTNCKIVPSTFCNRISPCSHRSSNANFECSSSIDCNGDKTALESVPGLLEAASIPLEIEHSTLTAPHGDLCNNERADAAAAKVAPQKKDTVCMLAPPPGTIFAYATEYALVHDAPEACGALSLRPARRKSAWRTHTLVRETVRREFAMEDRYRRRIASSGKTRPRDRKRRDTSDFEWKPESVYKTFVDCKPVFFDKTSYQNHVPRSSCFGKINMRIPKAWTRGPNKSKRPKISPAQQWFGHLALPNFEISPKQLGFSAESDR</sequence>
<name>A0AA91Q0C6_CLALS</name>
<dbReference type="EMBL" id="LYUB02000007">
    <property type="protein sequence ID" value="OVF08666.1"/>
    <property type="molecule type" value="Genomic_DNA"/>
</dbReference>
<accession>A0AA91Q0C6</accession>
<reference evidence="1 2" key="1">
    <citation type="submission" date="2017-04" db="EMBL/GenBank/DDBJ databases">
        <title>Draft genome of the yeast Clavispora lusitaniae type strain CBS 6936.</title>
        <authorList>
            <person name="Durrens P."/>
            <person name="Klopp C."/>
            <person name="Biteau N."/>
            <person name="Fitton-Ouhabi V."/>
            <person name="Dementhon K."/>
            <person name="Accoceberry I."/>
            <person name="Sherman D.J."/>
            <person name="Noel T."/>
        </authorList>
    </citation>
    <scope>NUCLEOTIDE SEQUENCE [LARGE SCALE GENOMIC DNA]</scope>
    <source>
        <strain evidence="1 2">CBS 6936</strain>
    </source>
</reference>
<proteinExistence type="predicted"/>
<dbReference type="KEGG" id="clus:A9F13_07g01254"/>
<evidence type="ECO:0000313" key="1">
    <source>
        <dbReference type="EMBL" id="OVF08666.1"/>
    </source>
</evidence>